<organism evidence="2 3">
    <name type="scientific">Porphyromonas somerae</name>
    <dbReference type="NCBI Taxonomy" id="322095"/>
    <lineage>
        <taxon>Bacteria</taxon>
        <taxon>Pseudomonadati</taxon>
        <taxon>Bacteroidota</taxon>
        <taxon>Bacteroidia</taxon>
        <taxon>Bacteroidales</taxon>
        <taxon>Porphyromonadaceae</taxon>
        <taxon>Porphyromonas</taxon>
    </lineage>
</organism>
<evidence type="ECO:0000313" key="2">
    <source>
        <dbReference type="EMBL" id="KXB74446.1"/>
    </source>
</evidence>
<dbReference type="PATRIC" id="fig|322095.3.peg.1676"/>
<dbReference type="STRING" id="322095.HMPREF3185_01699"/>
<gene>
    <name evidence="2" type="ORF">HMPREF3185_01699</name>
</gene>
<name>A0A134B3C7_9PORP</name>
<keyword evidence="1" id="KW-0812">Transmembrane</keyword>
<dbReference type="EMBL" id="LSDK01000122">
    <property type="protein sequence ID" value="KXB74446.1"/>
    <property type="molecule type" value="Genomic_DNA"/>
</dbReference>
<keyword evidence="3" id="KW-1185">Reference proteome</keyword>
<comment type="caution">
    <text evidence="2">The sequence shown here is derived from an EMBL/GenBank/DDBJ whole genome shotgun (WGS) entry which is preliminary data.</text>
</comment>
<dbReference type="RefSeq" id="WP_060935815.1">
    <property type="nucleotide sequence ID" value="NZ_KQ960462.1"/>
</dbReference>
<dbReference type="Pfam" id="PF12669">
    <property type="entry name" value="FeoB_associated"/>
    <property type="match status" value="1"/>
</dbReference>
<feature type="transmembrane region" description="Helical" evidence="1">
    <location>
        <begin position="6"/>
        <end position="23"/>
    </location>
</feature>
<dbReference type="Proteomes" id="UP000070224">
    <property type="component" value="Unassembled WGS sequence"/>
</dbReference>
<evidence type="ECO:0000313" key="3">
    <source>
        <dbReference type="Proteomes" id="UP000070224"/>
    </source>
</evidence>
<reference evidence="3" key="1">
    <citation type="submission" date="2016-01" db="EMBL/GenBank/DDBJ databases">
        <authorList>
            <person name="Mitreva M."/>
            <person name="Pepin K.H."/>
            <person name="Mihindukulasuriya K.A."/>
            <person name="Fulton R."/>
            <person name="Fronick C."/>
            <person name="O'Laughlin M."/>
            <person name="Miner T."/>
            <person name="Herter B."/>
            <person name="Rosa B.A."/>
            <person name="Cordes M."/>
            <person name="Tomlinson C."/>
            <person name="Wollam A."/>
            <person name="Palsikar V.B."/>
            <person name="Mardis E.R."/>
            <person name="Wilson R.K."/>
        </authorList>
    </citation>
    <scope>NUCLEOTIDE SEQUENCE [LARGE SCALE GENOMIC DNA]</scope>
    <source>
        <strain evidence="3">KA00683</strain>
    </source>
</reference>
<keyword evidence="1" id="KW-0472">Membrane</keyword>
<evidence type="ECO:0008006" key="4">
    <source>
        <dbReference type="Google" id="ProtNLM"/>
    </source>
</evidence>
<accession>A0A134B3C7</accession>
<sequence>MVQEIAVLIILAIVAFFIGRALYRMLRPKKEDDKNNGGCSGCSGCCH</sequence>
<protein>
    <recommendedName>
        <fullName evidence="4">FeoB-associated Cys-rich membrane protein</fullName>
    </recommendedName>
</protein>
<evidence type="ECO:0000256" key="1">
    <source>
        <dbReference type="SAM" id="Phobius"/>
    </source>
</evidence>
<proteinExistence type="predicted"/>
<dbReference type="AlphaFoldDB" id="A0A134B3C7"/>
<keyword evidence="1" id="KW-1133">Transmembrane helix</keyword>